<dbReference type="GO" id="GO:0004190">
    <property type="term" value="F:aspartic-type endopeptidase activity"/>
    <property type="evidence" value="ECO:0007669"/>
    <property type="project" value="UniProtKB-KW"/>
</dbReference>
<accession>A0A1X0QRU0</accession>
<sequence>MHLQNTLFWAIAITASTTAVTALFLPSPSAIKIPIFRKGSRLAKRDVSIIETITDSAYYYSEISIGTPPQKFVVTLDTGSADLWVTSASCKSSSCPTHGFNESLSSSYVSIENDASVLKYGTPPTYNYANGSYAYETVSFGNITVEHQKFALMHNISANMLNALMPDEPDISGILGLGFPNGTNSRKQTYNPLVTNMAEQRLIPEPIFSWAYGPGFAVPGDKGEMVLGAIDSTKHTGDIQYVPVVPFNSTLGYTHWQSYGQFLAVADNGTEQVHTSLLNDTSYPLAIFDTGAPFTELPLEYAQAIFAGLTGSNNFTAVVPDSPLWDIDCSYLNTTKRIQLGLSHSLDETAKDSSPLILDMPASEMIIPLDSLDGKRATKCAWGIRANKDLHFLLIGQTFLHNMYLVFDIGKAQTGFAPLVGTTTKVSV</sequence>
<feature type="disulfide bond" evidence="6">
    <location>
        <begin position="90"/>
        <end position="95"/>
    </location>
</feature>
<dbReference type="CDD" id="cd05471">
    <property type="entry name" value="pepsin_like"/>
    <property type="match status" value="1"/>
</dbReference>
<dbReference type="VEuPathDB" id="FungiDB:BCV72DRAFT_48686"/>
<feature type="active site" evidence="5">
    <location>
        <position position="289"/>
    </location>
</feature>
<evidence type="ECO:0000313" key="9">
    <source>
        <dbReference type="EMBL" id="ORE02492.1"/>
    </source>
</evidence>
<feature type="active site" evidence="5">
    <location>
        <position position="77"/>
    </location>
</feature>
<dbReference type="InterPro" id="IPR001969">
    <property type="entry name" value="Aspartic_peptidase_AS"/>
</dbReference>
<gene>
    <name evidence="9" type="ORF">BCV72DRAFT_48686</name>
</gene>
<evidence type="ECO:0000256" key="4">
    <source>
        <dbReference type="ARBA" id="ARBA00022750"/>
    </source>
</evidence>
<comment type="similarity">
    <text evidence="2 7">Belongs to the peptidase A1 family.</text>
</comment>
<proteinExistence type="inferred from homology"/>
<dbReference type="PROSITE" id="PS00141">
    <property type="entry name" value="ASP_PROTEASE"/>
    <property type="match status" value="1"/>
</dbReference>
<dbReference type="PRINTS" id="PR00792">
    <property type="entry name" value="PEPSIN"/>
</dbReference>
<keyword evidence="6" id="KW-1015">Disulfide bond</keyword>
<dbReference type="PANTHER" id="PTHR47966:SF51">
    <property type="entry name" value="BETA-SITE APP-CLEAVING ENZYME, ISOFORM A-RELATED"/>
    <property type="match status" value="1"/>
</dbReference>
<dbReference type="InterPro" id="IPR021109">
    <property type="entry name" value="Peptidase_aspartic_dom_sf"/>
</dbReference>
<evidence type="ECO:0000256" key="5">
    <source>
        <dbReference type="PIRSR" id="PIRSR601461-1"/>
    </source>
</evidence>
<dbReference type="PANTHER" id="PTHR47966">
    <property type="entry name" value="BETA-SITE APP-CLEAVING ENZYME, ISOFORM A-RELATED"/>
    <property type="match status" value="1"/>
</dbReference>
<dbReference type="InterPro" id="IPR001461">
    <property type="entry name" value="Aspartic_peptidase_A1"/>
</dbReference>
<dbReference type="Pfam" id="PF00026">
    <property type="entry name" value="Asp"/>
    <property type="match status" value="1"/>
</dbReference>
<feature type="domain" description="Peptidase A1" evidence="8">
    <location>
        <begin position="59"/>
        <end position="417"/>
    </location>
</feature>
<organism evidence="9">
    <name type="scientific">Rhizopus microsporus var. microsporus</name>
    <dbReference type="NCBI Taxonomy" id="86635"/>
    <lineage>
        <taxon>Eukaryota</taxon>
        <taxon>Fungi</taxon>
        <taxon>Fungi incertae sedis</taxon>
        <taxon>Mucoromycota</taxon>
        <taxon>Mucoromycotina</taxon>
        <taxon>Mucoromycetes</taxon>
        <taxon>Mucorales</taxon>
        <taxon>Mucorineae</taxon>
        <taxon>Rhizopodaceae</taxon>
        <taxon>Rhizopus</taxon>
    </lineage>
</organism>
<evidence type="ECO:0000256" key="2">
    <source>
        <dbReference type="ARBA" id="ARBA00007447"/>
    </source>
</evidence>
<protein>
    <recommendedName>
        <fullName evidence="3">rhizopuspepsin</fullName>
        <ecNumber evidence="3">3.4.23.21</ecNumber>
    </recommendedName>
</protein>
<comment type="catalytic activity">
    <reaction evidence="1">
        <text>Hydrolysis of proteins with broad specificity similar to that of pepsin A, preferring hydrophobic residues at P1 and P1'. Clots milk and activates trypsinogen. Does not cleave 4-Gln-|-His-5, but does cleave 10-His-|-Leu-11 and 12-Val-|-Glu-13 in B chain of insulin.</text>
        <dbReference type="EC" id="3.4.23.21"/>
    </reaction>
</comment>
<keyword evidence="7" id="KW-0378">Hydrolase</keyword>
<evidence type="ECO:0000256" key="1">
    <source>
        <dbReference type="ARBA" id="ARBA00001130"/>
    </source>
</evidence>
<name>A0A1X0QRU0_RHIZD</name>
<evidence type="ECO:0000256" key="7">
    <source>
        <dbReference type="RuleBase" id="RU000454"/>
    </source>
</evidence>
<dbReference type="SUPFAM" id="SSF50630">
    <property type="entry name" value="Acid proteases"/>
    <property type="match status" value="1"/>
</dbReference>
<keyword evidence="7 9" id="KW-0645">Protease</keyword>
<dbReference type="PROSITE" id="PS51767">
    <property type="entry name" value="PEPTIDASE_A1"/>
    <property type="match status" value="1"/>
</dbReference>
<dbReference type="EMBL" id="KV922047">
    <property type="protein sequence ID" value="ORE02492.1"/>
    <property type="molecule type" value="Genomic_DNA"/>
</dbReference>
<keyword evidence="4 7" id="KW-0064">Aspartyl protease</keyword>
<dbReference type="Proteomes" id="UP000242414">
    <property type="component" value="Unassembled WGS sequence"/>
</dbReference>
<dbReference type="InterPro" id="IPR033121">
    <property type="entry name" value="PEPTIDASE_A1"/>
</dbReference>
<reference evidence="9" key="1">
    <citation type="journal article" date="2016" name="Proc. Natl. Acad. Sci. U.S.A.">
        <title>Lipid metabolic changes in an early divergent fungus govern the establishment of a mutualistic symbiosis with endobacteria.</title>
        <authorList>
            <person name="Lastovetsky O.A."/>
            <person name="Gaspar M.L."/>
            <person name="Mondo S.J."/>
            <person name="LaButti K.M."/>
            <person name="Sandor L."/>
            <person name="Grigoriev I.V."/>
            <person name="Henry S.A."/>
            <person name="Pawlowska T.E."/>
        </authorList>
    </citation>
    <scope>NUCLEOTIDE SEQUENCE [LARGE SCALE GENOMIC DNA]</scope>
    <source>
        <strain evidence="9">ATCC 52814</strain>
    </source>
</reference>
<dbReference type="InterPro" id="IPR034164">
    <property type="entry name" value="Pepsin-like_dom"/>
</dbReference>
<dbReference type="Gene3D" id="2.40.70.10">
    <property type="entry name" value="Acid Proteases"/>
    <property type="match status" value="2"/>
</dbReference>
<evidence type="ECO:0000259" key="8">
    <source>
        <dbReference type="PROSITE" id="PS51767"/>
    </source>
</evidence>
<dbReference type="OrthoDB" id="771136at2759"/>
<dbReference type="EC" id="3.4.23.21" evidence="3"/>
<dbReference type="GO" id="GO:0006508">
    <property type="term" value="P:proteolysis"/>
    <property type="evidence" value="ECO:0007669"/>
    <property type="project" value="UniProtKB-KW"/>
</dbReference>
<evidence type="ECO:0000256" key="3">
    <source>
        <dbReference type="ARBA" id="ARBA00013205"/>
    </source>
</evidence>
<evidence type="ECO:0000256" key="6">
    <source>
        <dbReference type="PIRSR" id="PIRSR601461-2"/>
    </source>
</evidence>
<dbReference type="AlphaFoldDB" id="A0A1X0QRU0"/>